<feature type="domain" description="PAC" evidence="4">
    <location>
        <begin position="340"/>
        <end position="392"/>
    </location>
</feature>
<gene>
    <name evidence="5" type="ORF">HN018_25045</name>
</gene>
<dbReference type="PROSITE" id="PS50043">
    <property type="entry name" value="HTH_LUXR_2"/>
    <property type="match status" value="1"/>
</dbReference>
<organism evidence="5 6">
    <name type="scientific">Lichenicola cladoniae</name>
    <dbReference type="NCBI Taxonomy" id="1484109"/>
    <lineage>
        <taxon>Bacteria</taxon>
        <taxon>Pseudomonadati</taxon>
        <taxon>Pseudomonadota</taxon>
        <taxon>Alphaproteobacteria</taxon>
        <taxon>Acetobacterales</taxon>
        <taxon>Acetobacteraceae</taxon>
        <taxon>Lichenicola</taxon>
    </lineage>
</organism>
<dbReference type="InterPro" id="IPR000014">
    <property type="entry name" value="PAS"/>
</dbReference>
<evidence type="ECO:0000259" key="3">
    <source>
        <dbReference type="PROSITE" id="PS50112"/>
    </source>
</evidence>
<dbReference type="Pfam" id="PF00196">
    <property type="entry name" value="GerE"/>
    <property type="match status" value="1"/>
</dbReference>
<keyword evidence="5" id="KW-0614">Plasmid</keyword>
<dbReference type="EMBL" id="CP053710">
    <property type="protein sequence ID" value="QKE93448.1"/>
    <property type="molecule type" value="Genomic_DNA"/>
</dbReference>
<dbReference type="InterPro" id="IPR039420">
    <property type="entry name" value="WalR-like"/>
</dbReference>
<reference evidence="5 6" key="1">
    <citation type="journal article" date="2014" name="World J. Microbiol. Biotechnol.">
        <title>Biodiversity and physiological characteristics of Antarctic and Arctic lichens-associated bacteria.</title>
        <authorList>
            <person name="Lee Y.M."/>
            <person name="Kim E.H."/>
            <person name="Lee H.K."/>
            <person name="Hong S.G."/>
        </authorList>
    </citation>
    <scope>NUCLEOTIDE SEQUENCE [LARGE SCALE GENOMIC DNA]</scope>
    <source>
        <strain evidence="5 6">PAMC 26569</strain>
        <plasmid evidence="5">unnamed2</plasmid>
    </source>
</reference>
<dbReference type="SMART" id="SM00091">
    <property type="entry name" value="PAS"/>
    <property type="match status" value="4"/>
</dbReference>
<dbReference type="Pfam" id="PF13426">
    <property type="entry name" value="PAS_9"/>
    <property type="match status" value="2"/>
</dbReference>
<dbReference type="CDD" id="cd06170">
    <property type="entry name" value="LuxR_C_like"/>
    <property type="match status" value="1"/>
</dbReference>
<dbReference type="Pfam" id="PF13188">
    <property type="entry name" value="PAS_8"/>
    <property type="match status" value="1"/>
</dbReference>
<geneLocation type="plasmid" evidence="5 6">
    <name>unnamed2</name>
</geneLocation>
<dbReference type="SUPFAM" id="SSF55785">
    <property type="entry name" value="PYP-like sensor domain (PAS domain)"/>
    <property type="match status" value="4"/>
</dbReference>
<evidence type="ECO:0000313" key="6">
    <source>
        <dbReference type="Proteomes" id="UP000500767"/>
    </source>
</evidence>
<dbReference type="SMART" id="SM00086">
    <property type="entry name" value="PAC"/>
    <property type="match status" value="3"/>
</dbReference>
<dbReference type="Gene3D" id="3.40.50.2300">
    <property type="match status" value="1"/>
</dbReference>
<dbReference type="PANTHER" id="PTHR43214:SF38">
    <property type="entry name" value="NITRATE_NITRITE RESPONSE REGULATOR PROTEIN NARL"/>
    <property type="match status" value="1"/>
</dbReference>
<dbReference type="PANTHER" id="PTHR43214">
    <property type="entry name" value="TWO-COMPONENT RESPONSE REGULATOR"/>
    <property type="match status" value="1"/>
</dbReference>
<dbReference type="SMART" id="SM00421">
    <property type="entry name" value="HTH_LUXR"/>
    <property type="match status" value="1"/>
</dbReference>
<sequence>MDARQTVTDRHQLQQIVAGLTEGVILIDGNQDIIWANDAALLMHGVKTLPDLGVTVDHYRARFRLRYRNNHKLSKEDYPLERIIAGEAFRDVVVEVTPPGAEEPRWVHRVRSLVLTHATGEPDCLVLILSDVTERFEAEERFETSFNVNPAPAVICRLADMLYIKVNRGFLHLADLRRDQVVGRHFSEIDLFAKADKREEALTLVAEGRPVPQWESCLAAASGEKAVIVAGQPIEIDDKPCMMFTFMDLEPRRAAELALKESREQSRADFEALYTETPVALHSLDAAGRIVTVSNRWLELTQFNREDVIGRLFTDFLTLASASRYRDITAGHPSGADLPGDQEYQILTKTKVKADVLVSTRTTLDRQGVFTRTTAVLTDVTEKKHSEERFATAFSLAPVPMMLSSVVSSEVIDANQAFLTMIRLQRGDVVGHSIASLRMWPDDPESVKFNELLHRQAGVRGLDIAVRVADGNTIDCLISAELVNLLGQRCALVVIQDITDRRRTEAQLFEALETVMRDTSWFSRSVIEKLAHLRQPGIVKGKGAALDDLTVREAEILAHLSVGHKDDEIGTALGLTRNTVRNHVAAIYGKIGVHKRSNAIIWARERGLNGPEQLKRAR</sequence>
<dbReference type="KEGG" id="lck:HN018_25045"/>
<dbReference type="CDD" id="cd00130">
    <property type="entry name" value="PAS"/>
    <property type="match status" value="1"/>
</dbReference>
<feature type="domain" description="PAS" evidence="3">
    <location>
        <begin position="266"/>
        <end position="311"/>
    </location>
</feature>
<dbReference type="InterPro" id="IPR000792">
    <property type="entry name" value="Tscrpt_reg_LuxR_C"/>
</dbReference>
<feature type="domain" description="HTH luxR-type" evidence="2">
    <location>
        <begin position="542"/>
        <end position="607"/>
    </location>
</feature>
<dbReference type="PRINTS" id="PR00038">
    <property type="entry name" value="HTHLUXR"/>
</dbReference>
<evidence type="ECO:0000313" key="5">
    <source>
        <dbReference type="EMBL" id="QKE93448.1"/>
    </source>
</evidence>
<accession>A0A6M8HYN1</accession>
<dbReference type="GO" id="GO:0006355">
    <property type="term" value="P:regulation of DNA-templated transcription"/>
    <property type="evidence" value="ECO:0007669"/>
    <property type="project" value="InterPro"/>
</dbReference>
<proteinExistence type="predicted"/>
<keyword evidence="6" id="KW-1185">Reference proteome</keyword>
<dbReference type="InterPro" id="IPR000700">
    <property type="entry name" value="PAS-assoc_C"/>
</dbReference>
<dbReference type="RefSeq" id="WP_171837121.1">
    <property type="nucleotide sequence ID" value="NZ_CP053710.1"/>
</dbReference>
<dbReference type="NCBIfam" id="TIGR00229">
    <property type="entry name" value="sensory_box"/>
    <property type="match status" value="2"/>
</dbReference>
<evidence type="ECO:0000259" key="2">
    <source>
        <dbReference type="PROSITE" id="PS50043"/>
    </source>
</evidence>
<dbReference type="InterPro" id="IPR001610">
    <property type="entry name" value="PAC"/>
</dbReference>
<keyword evidence="1" id="KW-0238">DNA-binding</keyword>
<dbReference type="AlphaFoldDB" id="A0A6M8HYN1"/>
<protein>
    <submittedName>
        <fullName evidence="5">PAS domain S-box protein</fullName>
    </submittedName>
</protein>
<dbReference type="PROSITE" id="PS50113">
    <property type="entry name" value="PAC"/>
    <property type="match status" value="1"/>
</dbReference>
<dbReference type="InterPro" id="IPR016032">
    <property type="entry name" value="Sig_transdc_resp-reg_C-effctor"/>
</dbReference>
<name>A0A6M8HYN1_9PROT</name>
<evidence type="ECO:0000256" key="1">
    <source>
        <dbReference type="ARBA" id="ARBA00023125"/>
    </source>
</evidence>
<dbReference type="GO" id="GO:0003677">
    <property type="term" value="F:DNA binding"/>
    <property type="evidence" value="ECO:0007669"/>
    <property type="project" value="UniProtKB-KW"/>
</dbReference>
<dbReference type="Gene3D" id="3.30.450.20">
    <property type="entry name" value="PAS domain"/>
    <property type="match status" value="4"/>
</dbReference>
<dbReference type="Proteomes" id="UP000500767">
    <property type="component" value="Plasmid unnamed2"/>
</dbReference>
<dbReference type="SUPFAM" id="SSF46894">
    <property type="entry name" value="C-terminal effector domain of the bipartite response regulators"/>
    <property type="match status" value="1"/>
</dbReference>
<dbReference type="InterPro" id="IPR035965">
    <property type="entry name" value="PAS-like_dom_sf"/>
</dbReference>
<evidence type="ECO:0000259" key="4">
    <source>
        <dbReference type="PROSITE" id="PS50113"/>
    </source>
</evidence>
<dbReference type="PROSITE" id="PS50112">
    <property type="entry name" value="PAS"/>
    <property type="match status" value="1"/>
</dbReference>